<dbReference type="GO" id="GO:0016874">
    <property type="term" value="F:ligase activity"/>
    <property type="evidence" value="ECO:0007669"/>
    <property type="project" value="UniProtKB-KW"/>
</dbReference>
<keyword evidence="4 6" id="KW-0472">Membrane</keyword>
<feature type="transmembrane region" description="Helical" evidence="6">
    <location>
        <begin position="12"/>
        <end position="35"/>
    </location>
</feature>
<feature type="transmembrane region" description="Helical" evidence="6">
    <location>
        <begin position="72"/>
        <end position="94"/>
    </location>
</feature>
<dbReference type="RefSeq" id="WP_092213643.1">
    <property type="nucleotide sequence ID" value="NZ_FMUX01000019.1"/>
</dbReference>
<feature type="transmembrane region" description="Helical" evidence="6">
    <location>
        <begin position="298"/>
        <end position="315"/>
    </location>
</feature>
<dbReference type="GO" id="GO:0016020">
    <property type="term" value="C:membrane"/>
    <property type="evidence" value="ECO:0007669"/>
    <property type="project" value="UniProtKB-SubCell"/>
</dbReference>
<feature type="transmembrane region" description="Helical" evidence="6">
    <location>
        <begin position="420"/>
        <end position="439"/>
    </location>
</feature>
<proteinExistence type="predicted"/>
<feature type="domain" description="O-antigen ligase-related" evidence="7">
    <location>
        <begin position="254"/>
        <end position="398"/>
    </location>
</feature>
<dbReference type="InterPro" id="IPR007016">
    <property type="entry name" value="O-antigen_ligase-rel_domated"/>
</dbReference>
<keyword evidence="9" id="KW-1185">Reference proteome</keyword>
<dbReference type="STRING" id="419481.SAMN05216233_11915"/>
<evidence type="ECO:0000256" key="4">
    <source>
        <dbReference type="ARBA" id="ARBA00023136"/>
    </source>
</evidence>
<organism evidence="8 9">
    <name type="scientific">Desulfoluna spongiiphila</name>
    <dbReference type="NCBI Taxonomy" id="419481"/>
    <lineage>
        <taxon>Bacteria</taxon>
        <taxon>Pseudomonadati</taxon>
        <taxon>Thermodesulfobacteriota</taxon>
        <taxon>Desulfobacteria</taxon>
        <taxon>Desulfobacterales</taxon>
        <taxon>Desulfolunaceae</taxon>
        <taxon>Desulfoluna</taxon>
    </lineage>
</organism>
<dbReference type="Pfam" id="PF04932">
    <property type="entry name" value="Wzy_C"/>
    <property type="match status" value="1"/>
</dbReference>
<evidence type="ECO:0000256" key="5">
    <source>
        <dbReference type="PROSITE-ProRule" id="PRU00339"/>
    </source>
</evidence>
<comment type="subcellular location">
    <subcellularLocation>
        <location evidence="1">Membrane</location>
        <topology evidence="1">Multi-pass membrane protein</topology>
    </subcellularLocation>
</comment>
<keyword evidence="5" id="KW-0802">TPR repeat</keyword>
<evidence type="ECO:0000256" key="6">
    <source>
        <dbReference type="SAM" id="Phobius"/>
    </source>
</evidence>
<dbReference type="InterPro" id="IPR019734">
    <property type="entry name" value="TPR_rpt"/>
</dbReference>
<dbReference type="PANTHER" id="PTHR37422">
    <property type="entry name" value="TEICHURONIC ACID BIOSYNTHESIS PROTEIN TUAE"/>
    <property type="match status" value="1"/>
</dbReference>
<dbReference type="Proteomes" id="UP000198870">
    <property type="component" value="Unassembled WGS sequence"/>
</dbReference>
<evidence type="ECO:0000256" key="2">
    <source>
        <dbReference type="ARBA" id="ARBA00022692"/>
    </source>
</evidence>
<feature type="transmembrane region" description="Helical" evidence="6">
    <location>
        <begin position="264"/>
        <end position="286"/>
    </location>
</feature>
<dbReference type="PANTHER" id="PTHR37422:SF13">
    <property type="entry name" value="LIPOPOLYSACCHARIDE BIOSYNTHESIS PROTEIN PA4999-RELATED"/>
    <property type="match status" value="1"/>
</dbReference>
<accession>A0A1G5IDI3</accession>
<evidence type="ECO:0000259" key="7">
    <source>
        <dbReference type="Pfam" id="PF04932"/>
    </source>
</evidence>
<keyword evidence="3 6" id="KW-1133">Transmembrane helix</keyword>
<dbReference type="OrthoDB" id="5469233at2"/>
<feature type="transmembrane region" description="Helical" evidence="6">
    <location>
        <begin position="132"/>
        <end position="151"/>
    </location>
</feature>
<sequence length="796" mass="89935">MTSLLYNPNILGLSFMLCISYLILLFLLIFSPLAFGAREPWALATLELGCFLGVVLYLLANKGKKTVYRVPGFLPLGLFVSWHLVQAVPLPVALVKWVSPATYTIYRESLGQLYGVKWIPLSVDPGKSLAEFFRFSAYLLFYWWVVHLLSYRAKLKKTVLVVAGLAGCMAVYAIVETLFTNGKIYGFYAGPANNTHMGPYVYHNHYSGFMGMMVPVVLGLYLYYRPQVRYGTWRERVVAFWSGAAGHLHLLLGFAAVLMGTSVFLSLSRGGIISLCLSMICLIRFFSLRKGASPRKRFVSLSVLLILLSVSWFGWEPIVERFDKAFTEDGELSNSRFTIWDDAYEMVNDYLLTGSGLGTFSAIYPSYRSLPGQKSVGHAHSDYIELLACGGVVSFLLVAWFVAALFRATWVRYRNRRDPYAQCLYLGSISGILAIFFHSVVDFNFYSNANGLIFFFMCGLAVAASHTRLRGRKETFLRESTPAHKRAMWAVTVLFLGSAIVYQGGSLWASALFARVDGTVVSNDTSSEESSHVVENLKRATFFAPLEPVYPFALARVFDFYGKAAAPEGLLVKALRLCPVDSTVLQYTARYMCKKNQADLGRHYFERAIAHDVANPERLKMLAGWLLGRGETDEATAHLRQAMLLDASRQNIKGCISLLLYHGVPKEAVYAMLPERIYPRFVFADTMRAFGYRELSREVTVRSLDYLETEDSVRPWHFTKVYWTYMKEKDYHMALSVLQKASDYFPDHAKIRLLTGDTYVKMGIPYRAVEEYERVLIVDPDNRKATAGLKRLSSYL</sequence>
<feature type="transmembrane region" description="Helical" evidence="6">
    <location>
        <begin position="236"/>
        <end position="258"/>
    </location>
</feature>
<feature type="transmembrane region" description="Helical" evidence="6">
    <location>
        <begin position="41"/>
        <end position="60"/>
    </location>
</feature>
<evidence type="ECO:0000256" key="3">
    <source>
        <dbReference type="ARBA" id="ARBA00022989"/>
    </source>
</evidence>
<dbReference type="SUPFAM" id="SSF48452">
    <property type="entry name" value="TPR-like"/>
    <property type="match status" value="2"/>
</dbReference>
<dbReference type="AlphaFoldDB" id="A0A1G5IDI3"/>
<reference evidence="8 9" key="1">
    <citation type="submission" date="2016-10" db="EMBL/GenBank/DDBJ databases">
        <authorList>
            <person name="de Groot N.N."/>
        </authorList>
    </citation>
    <scope>NUCLEOTIDE SEQUENCE [LARGE SCALE GENOMIC DNA]</scope>
    <source>
        <strain evidence="8 9">AA1</strain>
    </source>
</reference>
<protein>
    <submittedName>
        <fullName evidence="8">O-antigen ligase</fullName>
    </submittedName>
</protein>
<feature type="repeat" description="TPR" evidence="5">
    <location>
        <begin position="749"/>
        <end position="782"/>
    </location>
</feature>
<keyword evidence="2 6" id="KW-0812">Transmembrane</keyword>
<keyword evidence="8" id="KW-0436">Ligase</keyword>
<feature type="transmembrane region" description="Helical" evidence="6">
    <location>
        <begin position="383"/>
        <end position="408"/>
    </location>
</feature>
<name>A0A1G5IDI3_9BACT</name>
<evidence type="ECO:0000256" key="1">
    <source>
        <dbReference type="ARBA" id="ARBA00004141"/>
    </source>
</evidence>
<evidence type="ECO:0000313" key="8">
    <source>
        <dbReference type="EMBL" id="SCY73740.1"/>
    </source>
</evidence>
<evidence type="ECO:0000313" key="9">
    <source>
        <dbReference type="Proteomes" id="UP000198870"/>
    </source>
</evidence>
<dbReference type="Gene3D" id="1.25.40.10">
    <property type="entry name" value="Tetratricopeptide repeat domain"/>
    <property type="match status" value="2"/>
</dbReference>
<dbReference type="PROSITE" id="PS50005">
    <property type="entry name" value="TPR"/>
    <property type="match status" value="1"/>
</dbReference>
<dbReference type="EMBL" id="FMUX01000019">
    <property type="protein sequence ID" value="SCY73740.1"/>
    <property type="molecule type" value="Genomic_DNA"/>
</dbReference>
<gene>
    <name evidence="8" type="ORF">SAMN05216233_11915</name>
</gene>
<feature type="transmembrane region" description="Helical" evidence="6">
    <location>
        <begin position="487"/>
        <end position="509"/>
    </location>
</feature>
<dbReference type="InterPro" id="IPR011990">
    <property type="entry name" value="TPR-like_helical_dom_sf"/>
</dbReference>
<feature type="transmembrane region" description="Helical" evidence="6">
    <location>
        <begin position="158"/>
        <end position="175"/>
    </location>
</feature>
<feature type="transmembrane region" description="Helical" evidence="6">
    <location>
        <begin position="206"/>
        <end position="224"/>
    </location>
</feature>
<dbReference type="InterPro" id="IPR051533">
    <property type="entry name" value="WaaL-like"/>
</dbReference>
<feature type="transmembrane region" description="Helical" evidence="6">
    <location>
        <begin position="445"/>
        <end position="466"/>
    </location>
</feature>